<feature type="domain" description="Enolase C-terminal" evidence="4">
    <location>
        <begin position="1"/>
        <end position="152"/>
    </location>
</feature>
<keyword evidence="3" id="KW-0460">Magnesium</keyword>
<gene>
    <name evidence="5" type="ORF">METZ01_LOCUS383269</name>
</gene>
<dbReference type="InterPro" id="IPR036849">
    <property type="entry name" value="Enolase-like_C_sf"/>
</dbReference>
<protein>
    <recommendedName>
        <fullName evidence="4">Enolase C-terminal domain-containing protein</fullName>
    </recommendedName>
</protein>
<organism evidence="5">
    <name type="scientific">marine metagenome</name>
    <dbReference type="NCBI Taxonomy" id="408172"/>
    <lineage>
        <taxon>unclassified sequences</taxon>
        <taxon>metagenomes</taxon>
        <taxon>ecological metagenomes</taxon>
    </lineage>
</organism>
<dbReference type="Pfam" id="PF13378">
    <property type="entry name" value="MR_MLE_C"/>
    <property type="match status" value="1"/>
</dbReference>
<dbReference type="GO" id="GO:0016052">
    <property type="term" value="P:carbohydrate catabolic process"/>
    <property type="evidence" value="ECO:0007669"/>
    <property type="project" value="TreeGrafter"/>
</dbReference>
<dbReference type="GO" id="GO:0000287">
    <property type="term" value="F:magnesium ion binding"/>
    <property type="evidence" value="ECO:0007669"/>
    <property type="project" value="TreeGrafter"/>
</dbReference>
<evidence type="ECO:0000259" key="4">
    <source>
        <dbReference type="Pfam" id="PF13378"/>
    </source>
</evidence>
<keyword evidence="2" id="KW-0479">Metal-binding</keyword>
<feature type="non-terminal residue" evidence="5">
    <location>
        <position position="1"/>
    </location>
</feature>
<dbReference type="GO" id="GO:0016836">
    <property type="term" value="F:hydro-lyase activity"/>
    <property type="evidence" value="ECO:0007669"/>
    <property type="project" value="TreeGrafter"/>
</dbReference>
<dbReference type="PANTHER" id="PTHR13794">
    <property type="entry name" value="ENOLASE SUPERFAMILY, MANDELATE RACEMASE"/>
    <property type="match status" value="1"/>
</dbReference>
<sequence length="162" mass="17717">YEEPLTPTDFSGYATLHSRSPIPIATGEALYTPHEFKRLMDINGADIWQPDLTLCGGLSAAREISTLARLSHMRLSPHVWGGAVGLSAALHFHSAQVAWPHTDNVPYPPLLEYDQGENALRDKLLAAPIACIDGHLVVPEGPGLGIELDWDAVETYRVTRNL</sequence>
<dbReference type="InterPro" id="IPR046945">
    <property type="entry name" value="RHMD-like"/>
</dbReference>
<dbReference type="Gene3D" id="3.20.20.120">
    <property type="entry name" value="Enolase-like C-terminal domain"/>
    <property type="match status" value="1"/>
</dbReference>
<dbReference type="AlphaFoldDB" id="A0A382U979"/>
<reference evidence="5" key="1">
    <citation type="submission" date="2018-05" db="EMBL/GenBank/DDBJ databases">
        <authorList>
            <person name="Lanie J.A."/>
            <person name="Ng W.-L."/>
            <person name="Kazmierczak K.M."/>
            <person name="Andrzejewski T.M."/>
            <person name="Davidsen T.M."/>
            <person name="Wayne K.J."/>
            <person name="Tettelin H."/>
            <person name="Glass J.I."/>
            <person name="Rusch D."/>
            <person name="Podicherti R."/>
            <person name="Tsui H.-C.T."/>
            <person name="Winkler M.E."/>
        </authorList>
    </citation>
    <scope>NUCLEOTIDE SEQUENCE</scope>
</reference>
<evidence type="ECO:0000313" key="5">
    <source>
        <dbReference type="EMBL" id="SVD30415.1"/>
    </source>
</evidence>
<accession>A0A382U979</accession>
<proteinExistence type="predicted"/>
<evidence type="ECO:0000256" key="3">
    <source>
        <dbReference type="ARBA" id="ARBA00022842"/>
    </source>
</evidence>
<evidence type="ECO:0000256" key="1">
    <source>
        <dbReference type="ARBA" id="ARBA00001946"/>
    </source>
</evidence>
<dbReference type="SUPFAM" id="SSF51604">
    <property type="entry name" value="Enolase C-terminal domain-like"/>
    <property type="match status" value="1"/>
</dbReference>
<name>A0A382U979_9ZZZZ</name>
<evidence type="ECO:0000256" key="2">
    <source>
        <dbReference type="ARBA" id="ARBA00022723"/>
    </source>
</evidence>
<dbReference type="EMBL" id="UINC01142214">
    <property type="protein sequence ID" value="SVD30415.1"/>
    <property type="molecule type" value="Genomic_DNA"/>
</dbReference>
<comment type="cofactor">
    <cofactor evidence="1">
        <name>Mg(2+)</name>
        <dbReference type="ChEBI" id="CHEBI:18420"/>
    </cofactor>
</comment>
<dbReference type="PANTHER" id="PTHR13794:SF58">
    <property type="entry name" value="MITOCHONDRIAL ENOLASE SUPERFAMILY MEMBER 1"/>
    <property type="match status" value="1"/>
</dbReference>
<dbReference type="InterPro" id="IPR029065">
    <property type="entry name" value="Enolase_C-like"/>
</dbReference>